<feature type="chain" id="PRO_5042121213" evidence="1">
    <location>
        <begin position="18"/>
        <end position="191"/>
    </location>
</feature>
<gene>
    <name evidence="2" type="ORF">LSH36_10g00028</name>
</gene>
<protein>
    <submittedName>
        <fullName evidence="2">Uncharacterized protein</fullName>
    </submittedName>
</protein>
<feature type="signal peptide" evidence="1">
    <location>
        <begin position="1"/>
        <end position="17"/>
    </location>
</feature>
<evidence type="ECO:0000313" key="3">
    <source>
        <dbReference type="Proteomes" id="UP001208570"/>
    </source>
</evidence>
<name>A0AAD9NGG2_9ANNE</name>
<evidence type="ECO:0000313" key="2">
    <source>
        <dbReference type="EMBL" id="KAK2169372.1"/>
    </source>
</evidence>
<reference evidence="2" key="1">
    <citation type="journal article" date="2023" name="Mol. Biol. Evol.">
        <title>Third-Generation Sequencing Reveals the Adaptive Role of the Epigenome in Three Deep-Sea Polychaetes.</title>
        <authorList>
            <person name="Perez M."/>
            <person name="Aroh O."/>
            <person name="Sun Y."/>
            <person name="Lan Y."/>
            <person name="Juniper S.K."/>
            <person name="Young C.R."/>
            <person name="Angers B."/>
            <person name="Qian P.Y."/>
        </authorList>
    </citation>
    <scope>NUCLEOTIDE SEQUENCE</scope>
    <source>
        <strain evidence="2">P08H-3</strain>
    </source>
</reference>
<dbReference type="AlphaFoldDB" id="A0AAD9NGG2"/>
<dbReference type="EMBL" id="JAODUP010000010">
    <property type="protein sequence ID" value="KAK2169372.1"/>
    <property type="molecule type" value="Genomic_DNA"/>
</dbReference>
<proteinExistence type="predicted"/>
<keyword evidence="1" id="KW-0732">Signal</keyword>
<dbReference type="Proteomes" id="UP001208570">
    <property type="component" value="Unassembled WGS sequence"/>
</dbReference>
<comment type="caution">
    <text evidence="2">The sequence shown here is derived from an EMBL/GenBank/DDBJ whole genome shotgun (WGS) entry which is preliminary data.</text>
</comment>
<evidence type="ECO:0000256" key="1">
    <source>
        <dbReference type="SAM" id="SignalP"/>
    </source>
</evidence>
<organism evidence="2 3">
    <name type="scientific">Paralvinella palmiformis</name>
    <dbReference type="NCBI Taxonomy" id="53620"/>
    <lineage>
        <taxon>Eukaryota</taxon>
        <taxon>Metazoa</taxon>
        <taxon>Spiralia</taxon>
        <taxon>Lophotrochozoa</taxon>
        <taxon>Annelida</taxon>
        <taxon>Polychaeta</taxon>
        <taxon>Sedentaria</taxon>
        <taxon>Canalipalpata</taxon>
        <taxon>Terebellida</taxon>
        <taxon>Terebelliformia</taxon>
        <taxon>Alvinellidae</taxon>
        <taxon>Paralvinella</taxon>
    </lineage>
</organism>
<accession>A0AAD9NGG2</accession>
<keyword evidence="3" id="KW-1185">Reference proteome</keyword>
<sequence>MELLFTIVLCLIALIRGESLESRPVAYEYFDDYLLTVMAPKEHSILTKSSQAATQSTISPTDGIAHQPSTMSYDDILGYFRDVPREHWSCCMLGMLAGNKGFHCNAAFYAARVATRNMNRAHNRNLPFHGRDRIPQYGRQIMHTFSRCVIHHSDDFHKCCYAATVERRERLRWQQYRAFMTGDVAMLDDGE</sequence>